<dbReference type="EMBL" id="KQ087193">
    <property type="protein sequence ID" value="KLT43593.1"/>
    <property type="molecule type" value="Genomic_DNA"/>
</dbReference>
<organism evidence="8 9">
    <name type="scientific">Cutaneotrichosporon oleaginosum</name>
    <dbReference type="NCBI Taxonomy" id="879819"/>
    <lineage>
        <taxon>Eukaryota</taxon>
        <taxon>Fungi</taxon>
        <taxon>Dikarya</taxon>
        <taxon>Basidiomycota</taxon>
        <taxon>Agaricomycotina</taxon>
        <taxon>Tremellomycetes</taxon>
        <taxon>Trichosporonales</taxon>
        <taxon>Trichosporonaceae</taxon>
        <taxon>Cutaneotrichosporon</taxon>
    </lineage>
</organism>
<dbReference type="GeneID" id="28983296"/>
<dbReference type="Proteomes" id="UP000053611">
    <property type="component" value="Unassembled WGS sequence"/>
</dbReference>
<keyword evidence="9" id="KW-1185">Reference proteome</keyword>
<feature type="site" description="Lowers pKa of active site Tyr" evidence="6">
    <location>
        <position position="79"/>
    </location>
</feature>
<evidence type="ECO:0000256" key="4">
    <source>
        <dbReference type="PIRSR" id="PIRSR000097-1"/>
    </source>
</evidence>
<name>A0A0J0XR71_9TREE</name>
<dbReference type="InterPro" id="IPR023210">
    <property type="entry name" value="NADP_OxRdtase_dom"/>
</dbReference>
<evidence type="ECO:0000313" key="9">
    <source>
        <dbReference type="Proteomes" id="UP000053611"/>
    </source>
</evidence>
<feature type="active site" description="Proton donor" evidence="4">
    <location>
        <position position="54"/>
    </location>
</feature>
<feature type="domain" description="NADP-dependent oxidoreductase" evidence="7">
    <location>
        <begin position="38"/>
        <end position="278"/>
    </location>
</feature>
<comment type="similarity">
    <text evidence="1">Belongs to the aldo/keto reductase family.</text>
</comment>
<dbReference type="PANTHER" id="PTHR43827:SF3">
    <property type="entry name" value="NADP-DEPENDENT OXIDOREDUCTASE DOMAIN-CONTAINING PROTEIN"/>
    <property type="match status" value="1"/>
</dbReference>
<dbReference type="OrthoDB" id="416253at2759"/>
<evidence type="ECO:0000256" key="1">
    <source>
        <dbReference type="ARBA" id="ARBA00007905"/>
    </source>
</evidence>
<evidence type="ECO:0000256" key="6">
    <source>
        <dbReference type="PIRSR" id="PIRSR000097-3"/>
    </source>
</evidence>
<evidence type="ECO:0000256" key="2">
    <source>
        <dbReference type="ARBA" id="ARBA00022857"/>
    </source>
</evidence>
<evidence type="ECO:0000256" key="5">
    <source>
        <dbReference type="PIRSR" id="PIRSR000097-2"/>
    </source>
</evidence>
<accession>A0A0J0XR71</accession>
<keyword evidence="2" id="KW-0521">NADP</keyword>
<dbReference type="Gene3D" id="3.20.20.100">
    <property type="entry name" value="NADP-dependent oxidoreductase domain"/>
    <property type="match status" value="1"/>
</dbReference>
<sequence length="303" mass="32823">MVKRTFKLSDGKTVPAIAWGNGTGGLQKSGNRAVLGGQVALEAGIRHLDTAQYYETEAETTAAIKASGIPRGEVFITDKVSSNTIAAEATTRENVRQSVLESLEKLGTKPDLFLIHNPFVPEEGKIAEFWTYLEELVEDGTLGGVSLGFSNFRPQDIDAVLSVARIKPVVNQIEFHPYVYAQVESLLELQSKHGIVTAAYGPLTPILRHPSGGPLKPVLERIGAAHGLDAASVLLLWTIQKGVIAVTSSKNEDNIRKIAALDAAPDLSADEIAQIDAAGKKVHFRHYEEHMTQDYPAPDLPRE</sequence>
<protein>
    <submittedName>
        <fullName evidence="8">Aldo/keto reductase</fullName>
    </submittedName>
</protein>
<dbReference type="Pfam" id="PF00248">
    <property type="entry name" value="Aldo_ket_red"/>
    <property type="match status" value="1"/>
</dbReference>
<dbReference type="InterPro" id="IPR036812">
    <property type="entry name" value="NAD(P)_OxRdtase_dom_sf"/>
</dbReference>
<reference evidence="8 9" key="1">
    <citation type="submission" date="2015-03" db="EMBL/GenBank/DDBJ databases">
        <title>Genomics and transcriptomics of the oil-accumulating basidiomycete yeast T. oleaginosus allow insights into substrate utilization and the diverse evolutionary trajectories of mating systems in fungi.</title>
        <authorList>
            <consortium name="DOE Joint Genome Institute"/>
            <person name="Kourist R."/>
            <person name="Kracht O."/>
            <person name="Bracharz F."/>
            <person name="Lipzen A."/>
            <person name="Nolan M."/>
            <person name="Ohm R."/>
            <person name="Grigoriev I."/>
            <person name="Sun S."/>
            <person name="Heitman J."/>
            <person name="Bruck T."/>
            <person name="Nowrousian M."/>
        </authorList>
    </citation>
    <scope>NUCLEOTIDE SEQUENCE [LARGE SCALE GENOMIC DNA]</scope>
    <source>
        <strain evidence="8 9">IBC0246</strain>
    </source>
</reference>
<dbReference type="PRINTS" id="PR00069">
    <property type="entry name" value="ALDKETRDTASE"/>
</dbReference>
<feature type="binding site" evidence="5">
    <location>
        <position position="116"/>
    </location>
    <ligand>
        <name>substrate</name>
    </ligand>
</feature>
<dbReference type="SUPFAM" id="SSF51430">
    <property type="entry name" value="NAD(P)-linked oxidoreductase"/>
    <property type="match status" value="1"/>
</dbReference>
<keyword evidence="3" id="KW-0560">Oxidoreductase</keyword>
<dbReference type="RefSeq" id="XP_018280084.1">
    <property type="nucleotide sequence ID" value="XM_018422693.1"/>
</dbReference>
<dbReference type="GO" id="GO:0016616">
    <property type="term" value="F:oxidoreductase activity, acting on the CH-OH group of donors, NAD or NADP as acceptor"/>
    <property type="evidence" value="ECO:0007669"/>
    <property type="project" value="UniProtKB-ARBA"/>
</dbReference>
<evidence type="ECO:0000256" key="3">
    <source>
        <dbReference type="ARBA" id="ARBA00023002"/>
    </source>
</evidence>
<evidence type="ECO:0000313" key="8">
    <source>
        <dbReference type="EMBL" id="KLT43593.1"/>
    </source>
</evidence>
<gene>
    <name evidence="8" type="ORF">CC85DRAFT_284302</name>
</gene>
<dbReference type="STRING" id="879819.A0A0J0XR71"/>
<dbReference type="PANTHER" id="PTHR43827">
    <property type="entry name" value="2,5-DIKETO-D-GLUCONIC ACID REDUCTASE"/>
    <property type="match status" value="1"/>
</dbReference>
<dbReference type="AlphaFoldDB" id="A0A0J0XR71"/>
<proteinExistence type="inferred from homology"/>
<dbReference type="InterPro" id="IPR020471">
    <property type="entry name" value="AKR"/>
</dbReference>
<evidence type="ECO:0000259" key="7">
    <source>
        <dbReference type="Pfam" id="PF00248"/>
    </source>
</evidence>
<dbReference type="PIRSF" id="PIRSF000097">
    <property type="entry name" value="AKR"/>
    <property type="match status" value="1"/>
</dbReference>